<evidence type="ECO:0000313" key="2">
    <source>
        <dbReference type="Proteomes" id="UP001500630"/>
    </source>
</evidence>
<proteinExistence type="predicted"/>
<keyword evidence="2" id="KW-1185">Reference proteome</keyword>
<accession>A0ABP6VTN2</accession>
<reference evidence="2" key="1">
    <citation type="journal article" date="2019" name="Int. J. Syst. Evol. Microbiol.">
        <title>The Global Catalogue of Microorganisms (GCM) 10K type strain sequencing project: providing services to taxonomists for standard genome sequencing and annotation.</title>
        <authorList>
            <consortium name="The Broad Institute Genomics Platform"/>
            <consortium name="The Broad Institute Genome Sequencing Center for Infectious Disease"/>
            <person name="Wu L."/>
            <person name="Ma J."/>
        </authorList>
    </citation>
    <scope>NUCLEOTIDE SEQUENCE [LARGE SCALE GENOMIC DNA]</scope>
    <source>
        <strain evidence="2">JCM 17326</strain>
    </source>
</reference>
<dbReference type="Proteomes" id="UP001500630">
    <property type="component" value="Unassembled WGS sequence"/>
</dbReference>
<organism evidence="1 2">
    <name type="scientific">Nonomuraea rosea</name>
    <dbReference type="NCBI Taxonomy" id="638574"/>
    <lineage>
        <taxon>Bacteria</taxon>
        <taxon>Bacillati</taxon>
        <taxon>Actinomycetota</taxon>
        <taxon>Actinomycetes</taxon>
        <taxon>Streptosporangiales</taxon>
        <taxon>Streptosporangiaceae</taxon>
        <taxon>Nonomuraea</taxon>
    </lineage>
</organism>
<gene>
    <name evidence="1" type="ORF">GCM10022419_021080</name>
</gene>
<name>A0ABP6VTN2_9ACTN</name>
<comment type="caution">
    <text evidence="1">The sequence shown here is derived from an EMBL/GenBank/DDBJ whole genome shotgun (WGS) entry which is preliminary data.</text>
</comment>
<evidence type="ECO:0000313" key="1">
    <source>
        <dbReference type="EMBL" id="GAA3540752.1"/>
    </source>
</evidence>
<sequence length="93" mass="10148">MTLWSVVDSHEAITVPVRRRLIRSIEVSRTVVTAAPSVRSVGAEPAACDGPQDEATVPAPIYPFHANDRRSGRCSLTLVTETFEMRATAVGRR</sequence>
<protein>
    <submittedName>
        <fullName evidence="1">Uncharacterized protein</fullName>
    </submittedName>
</protein>
<dbReference type="EMBL" id="BAABDQ010000003">
    <property type="protein sequence ID" value="GAA3540752.1"/>
    <property type="molecule type" value="Genomic_DNA"/>
</dbReference>